<organism evidence="3 4">
    <name type="scientific">Ruminococcus albus (strain ATCC 27210 / DSM 20455 / JCM 14654 / NCDO 2250 / 7)</name>
    <dbReference type="NCBI Taxonomy" id="697329"/>
    <lineage>
        <taxon>Bacteria</taxon>
        <taxon>Bacillati</taxon>
        <taxon>Bacillota</taxon>
        <taxon>Clostridia</taxon>
        <taxon>Eubacteriales</taxon>
        <taxon>Oscillospiraceae</taxon>
        <taxon>Ruminococcus</taxon>
    </lineage>
</organism>
<dbReference type="eggNOG" id="COG3209">
    <property type="taxonomic scope" value="Bacteria"/>
</dbReference>
<dbReference type="Proteomes" id="UP000006919">
    <property type="component" value="Chromosome"/>
</dbReference>
<evidence type="ECO:0000256" key="1">
    <source>
        <dbReference type="SAM" id="SignalP"/>
    </source>
</evidence>
<feature type="domain" description="Dockerin" evidence="2">
    <location>
        <begin position="430"/>
        <end position="497"/>
    </location>
</feature>
<dbReference type="OrthoDB" id="1816327at2"/>
<evidence type="ECO:0000313" key="4">
    <source>
        <dbReference type="Proteomes" id="UP000006919"/>
    </source>
</evidence>
<reference evidence="3 4" key="1">
    <citation type="journal article" date="2011" name="J. Bacteriol.">
        <title>Complete genome of the cellulolytic ruminal bacterium Ruminococcus albus 7.</title>
        <authorList>
            <person name="Suen G."/>
            <person name="Stevenson D.M."/>
            <person name="Bruce D.C."/>
            <person name="Chertkov O."/>
            <person name="Copeland A."/>
            <person name="Cheng J.F."/>
            <person name="Detter C."/>
            <person name="Detter J.C."/>
            <person name="Goodwin L.A."/>
            <person name="Han C.S."/>
            <person name="Hauser L.J."/>
            <person name="Ivanova N.N."/>
            <person name="Kyrpides N.C."/>
            <person name="Land M.L."/>
            <person name="Lapidus A."/>
            <person name="Lucas S."/>
            <person name="Ovchinnikova G."/>
            <person name="Pitluck S."/>
            <person name="Tapia R."/>
            <person name="Woyke T."/>
            <person name="Boyum J."/>
            <person name="Mead D."/>
            <person name="Weimer P.J."/>
        </authorList>
    </citation>
    <scope>NUCLEOTIDE SEQUENCE [LARGE SCALE GENOMIC DNA]</scope>
    <source>
        <strain evidence="4">ATCC 27210 / DSM 20455 / JCM 14654 / NCDO 2250 / 7</strain>
    </source>
</reference>
<name>E6UDI1_RUMA7</name>
<dbReference type="SUPFAM" id="SSF63446">
    <property type="entry name" value="Type I dockerin domain"/>
    <property type="match status" value="1"/>
</dbReference>
<evidence type="ECO:0000313" key="3">
    <source>
        <dbReference type="EMBL" id="ADU22864.1"/>
    </source>
</evidence>
<dbReference type="RefSeq" id="WP_013498999.1">
    <property type="nucleotide sequence ID" value="NC_014833.1"/>
</dbReference>
<dbReference type="InterPro" id="IPR016134">
    <property type="entry name" value="Dockerin_dom"/>
</dbReference>
<dbReference type="Gene3D" id="1.10.1330.10">
    <property type="entry name" value="Dockerin domain"/>
    <property type="match status" value="1"/>
</dbReference>
<dbReference type="EMBL" id="CP002403">
    <property type="protein sequence ID" value="ADU22864.1"/>
    <property type="molecule type" value="Genomic_DNA"/>
</dbReference>
<feature type="signal peptide" evidence="1">
    <location>
        <begin position="1"/>
        <end position="27"/>
    </location>
</feature>
<accession>E6UDI1</accession>
<dbReference type="PROSITE" id="PS51766">
    <property type="entry name" value="DOCKERIN"/>
    <property type="match status" value="1"/>
</dbReference>
<sequence precursor="true">MMSRKKITAFAAAFIMLLEAVPLSAYANTTEKVTNVRLNKPYIGLRAVKGDDTDISNMKFALKNSKGEVIARFTGSDGSVVTYGNACDLTGITNATSFNQKKLPLDKIMDKFYPESFKCTSPSKVTKNGAQYHIDPEEGCYLSPADVLVMDYTDQTKFKVVDRMTVPANTIIADTAKTFKNTNNKYEYFYLDPASSYSQNTPLTPKNAFYPLEHAGEKVALSASTGKYSITYSGVTGGESCEVFDSKVTYTKVKMKFNDAFPGIADSDLIITDNAGLSSDPVIVKYDLRGSCDRGNGYYAQVSNICCSGSVISVVTPDENGYVEFWVRDDKLEAVFSYTLSFRLKLNGEITSGAGGGGRYYASLPRVAEKINVLMSFPKTGYCIGGLVPDKYTVVIDDRIDSRDYQISGNQINVTDSKVLQTADIKISKKPLLLGDCNRDGTINVTDIAIIAAHVKSVKKLDGRGPLTADVNSSGAINITDISVISAHVKAKKFIPKKWI</sequence>
<dbReference type="STRING" id="697329.Rumal_2384"/>
<dbReference type="GO" id="GO:0004553">
    <property type="term" value="F:hydrolase activity, hydrolyzing O-glycosyl compounds"/>
    <property type="evidence" value="ECO:0007669"/>
    <property type="project" value="InterPro"/>
</dbReference>
<dbReference type="InterPro" id="IPR002105">
    <property type="entry name" value="Dockerin_1_rpt"/>
</dbReference>
<dbReference type="AlphaFoldDB" id="E6UDI1"/>
<keyword evidence="1" id="KW-0732">Signal</keyword>
<dbReference type="HOGENOM" id="CLU_544988_0_0_9"/>
<proteinExistence type="predicted"/>
<gene>
    <name evidence="3" type="ordered locus">Rumal_2384</name>
</gene>
<protein>
    <recommendedName>
        <fullName evidence="2">Dockerin domain-containing protein</fullName>
    </recommendedName>
</protein>
<dbReference type="InterPro" id="IPR036439">
    <property type="entry name" value="Dockerin_dom_sf"/>
</dbReference>
<dbReference type="CDD" id="cd14256">
    <property type="entry name" value="Dockerin_I"/>
    <property type="match status" value="1"/>
</dbReference>
<dbReference type="GO" id="GO:0000272">
    <property type="term" value="P:polysaccharide catabolic process"/>
    <property type="evidence" value="ECO:0007669"/>
    <property type="project" value="InterPro"/>
</dbReference>
<dbReference type="KEGG" id="ral:Rumal_2384"/>
<feature type="chain" id="PRO_5003209904" description="Dockerin domain-containing protein" evidence="1">
    <location>
        <begin position="28"/>
        <end position="500"/>
    </location>
</feature>
<evidence type="ECO:0000259" key="2">
    <source>
        <dbReference type="PROSITE" id="PS51766"/>
    </source>
</evidence>
<dbReference type="Pfam" id="PF00404">
    <property type="entry name" value="Dockerin_1"/>
    <property type="match status" value="1"/>
</dbReference>